<feature type="domain" description="Response regulatory" evidence="8">
    <location>
        <begin position="6"/>
        <end position="122"/>
    </location>
</feature>
<dbReference type="SMART" id="SM00862">
    <property type="entry name" value="Trans_reg_C"/>
    <property type="match status" value="1"/>
</dbReference>
<reference evidence="10" key="1">
    <citation type="journal article" date="2014" name="Int. J. Syst. Evol. Microbiol.">
        <title>Complete genome sequence of Corynebacterium casei LMG S-19264T (=DSM 44701T), isolated from a smear-ripened cheese.</title>
        <authorList>
            <consortium name="US DOE Joint Genome Institute (JGI-PGF)"/>
            <person name="Walter F."/>
            <person name="Albersmeier A."/>
            <person name="Kalinowski J."/>
            <person name="Ruckert C."/>
        </authorList>
    </citation>
    <scope>NUCLEOTIDE SEQUENCE</scope>
    <source>
        <strain evidence="10">CGMCC 1.15958</strain>
    </source>
</reference>
<accession>A0A916YJH8</accession>
<comment type="caution">
    <text evidence="10">The sequence shown here is derived from an EMBL/GenBank/DDBJ whole genome shotgun (WGS) entry which is preliminary data.</text>
</comment>
<dbReference type="RefSeq" id="WP_188764692.1">
    <property type="nucleotide sequence ID" value="NZ_BMKK01000001.1"/>
</dbReference>
<dbReference type="InterPro" id="IPR039420">
    <property type="entry name" value="WalR-like"/>
</dbReference>
<dbReference type="Pfam" id="PF00486">
    <property type="entry name" value="Trans_reg_C"/>
    <property type="match status" value="1"/>
</dbReference>
<dbReference type="Proteomes" id="UP000609064">
    <property type="component" value="Unassembled WGS sequence"/>
</dbReference>
<feature type="modified residue" description="4-aspartylphosphate" evidence="6">
    <location>
        <position position="55"/>
    </location>
</feature>
<dbReference type="GO" id="GO:0032993">
    <property type="term" value="C:protein-DNA complex"/>
    <property type="evidence" value="ECO:0007669"/>
    <property type="project" value="TreeGrafter"/>
</dbReference>
<feature type="domain" description="OmpR/PhoB-type" evidence="9">
    <location>
        <begin position="132"/>
        <end position="227"/>
    </location>
</feature>
<dbReference type="FunFam" id="3.40.50.2300:FF:000001">
    <property type="entry name" value="DNA-binding response regulator PhoB"/>
    <property type="match status" value="1"/>
</dbReference>
<dbReference type="SUPFAM" id="SSF52172">
    <property type="entry name" value="CheY-like"/>
    <property type="match status" value="1"/>
</dbReference>
<dbReference type="GO" id="GO:0000156">
    <property type="term" value="F:phosphorelay response regulator activity"/>
    <property type="evidence" value="ECO:0007669"/>
    <property type="project" value="TreeGrafter"/>
</dbReference>
<dbReference type="SMART" id="SM00448">
    <property type="entry name" value="REC"/>
    <property type="match status" value="1"/>
</dbReference>
<dbReference type="Gene3D" id="1.10.10.10">
    <property type="entry name" value="Winged helix-like DNA-binding domain superfamily/Winged helix DNA-binding domain"/>
    <property type="match status" value="1"/>
</dbReference>
<evidence type="ECO:0000256" key="6">
    <source>
        <dbReference type="PROSITE-ProRule" id="PRU00169"/>
    </source>
</evidence>
<keyword evidence="11" id="KW-1185">Reference proteome</keyword>
<evidence type="ECO:0000259" key="8">
    <source>
        <dbReference type="PROSITE" id="PS50110"/>
    </source>
</evidence>
<dbReference type="GO" id="GO:0005829">
    <property type="term" value="C:cytosol"/>
    <property type="evidence" value="ECO:0007669"/>
    <property type="project" value="TreeGrafter"/>
</dbReference>
<evidence type="ECO:0000313" key="10">
    <source>
        <dbReference type="EMBL" id="GGD46097.1"/>
    </source>
</evidence>
<sequence length="229" mass="26087">MSLAHRVLVVDDEADIVELLVYNLEKEGYKVASAPDGKKAIEVAKEFLPDLVILDIMMPFFDGIEVGRMIRTMPELKNTFILYLTARSEEYSEVAAFELGADDYINKPIKPRALMSRINAFFRREAQKTDAGDTLEIAGLSINRLNYTVTKPDGNVIVLPKKEFELLSFLAQYPNKVFSRDEILQKIWGADVYVVERTIDVHIRKVREKVGENFIKTLKGVGYMFTDEA</sequence>
<dbReference type="PANTHER" id="PTHR48111">
    <property type="entry name" value="REGULATOR OF RPOS"/>
    <property type="match status" value="1"/>
</dbReference>
<keyword evidence="3" id="KW-0805">Transcription regulation</keyword>
<dbReference type="InterPro" id="IPR016032">
    <property type="entry name" value="Sig_transdc_resp-reg_C-effctor"/>
</dbReference>
<dbReference type="PROSITE" id="PS50110">
    <property type="entry name" value="RESPONSE_REGULATORY"/>
    <property type="match status" value="1"/>
</dbReference>
<dbReference type="SUPFAM" id="SSF46894">
    <property type="entry name" value="C-terminal effector domain of the bipartite response regulators"/>
    <property type="match status" value="1"/>
</dbReference>
<keyword evidence="4 7" id="KW-0238">DNA-binding</keyword>
<dbReference type="InterPro" id="IPR036388">
    <property type="entry name" value="WH-like_DNA-bd_sf"/>
</dbReference>
<reference evidence="10" key="2">
    <citation type="submission" date="2020-09" db="EMBL/GenBank/DDBJ databases">
        <authorList>
            <person name="Sun Q."/>
            <person name="Zhou Y."/>
        </authorList>
    </citation>
    <scope>NUCLEOTIDE SEQUENCE</scope>
    <source>
        <strain evidence="10">CGMCC 1.15958</strain>
    </source>
</reference>
<keyword evidence="1 6" id="KW-0597">Phosphoprotein</keyword>
<name>A0A916YJH8_9BACT</name>
<dbReference type="AlphaFoldDB" id="A0A916YJH8"/>
<dbReference type="CDD" id="cd00383">
    <property type="entry name" value="trans_reg_C"/>
    <property type="match status" value="1"/>
</dbReference>
<dbReference type="GO" id="GO:0006355">
    <property type="term" value="P:regulation of DNA-templated transcription"/>
    <property type="evidence" value="ECO:0007669"/>
    <property type="project" value="InterPro"/>
</dbReference>
<proteinExistence type="predicted"/>
<gene>
    <name evidence="10" type="primary">phoP</name>
    <name evidence="10" type="ORF">GCM10011514_07660</name>
</gene>
<dbReference type="EMBL" id="BMKK01000001">
    <property type="protein sequence ID" value="GGD46097.1"/>
    <property type="molecule type" value="Genomic_DNA"/>
</dbReference>
<evidence type="ECO:0000313" key="11">
    <source>
        <dbReference type="Proteomes" id="UP000609064"/>
    </source>
</evidence>
<evidence type="ECO:0000256" key="2">
    <source>
        <dbReference type="ARBA" id="ARBA00023012"/>
    </source>
</evidence>
<dbReference type="PROSITE" id="PS51755">
    <property type="entry name" value="OMPR_PHOB"/>
    <property type="match status" value="1"/>
</dbReference>
<dbReference type="Gene3D" id="3.40.50.2300">
    <property type="match status" value="1"/>
</dbReference>
<keyword evidence="2" id="KW-0902">Two-component regulatory system</keyword>
<keyword evidence="5" id="KW-0804">Transcription</keyword>
<evidence type="ECO:0000256" key="3">
    <source>
        <dbReference type="ARBA" id="ARBA00023015"/>
    </source>
</evidence>
<dbReference type="Pfam" id="PF00072">
    <property type="entry name" value="Response_reg"/>
    <property type="match status" value="1"/>
</dbReference>
<evidence type="ECO:0000259" key="9">
    <source>
        <dbReference type="PROSITE" id="PS51755"/>
    </source>
</evidence>
<evidence type="ECO:0000256" key="7">
    <source>
        <dbReference type="PROSITE-ProRule" id="PRU01091"/>
    </source>
</evidence>
<feature type="DNA-binding region" description="OmpR/PhoB-type" evidence="7">
    <location>
        <begin position="132"/>
        <end position="227"/>
    </location>
</feature>
<dbReference type="InterPro" id="IPR001789">
    <property type="entry name" value="Sig_transdc_resp-reg_receiver"/>
</dbReference>
<evidence type="ECO:0000256" key="4">
    <source>
        <dbReference type="ARBA" id="ARBA00023125"/>
    </source>
</evidence>
<evidence type="ECO:0000256" key="1">
    <source>
        <dbReference type="ARBA" id="ARBA00022553"/>
    </source>
</evidence>
<dbReference type="GO" id="GO:0000976">
    <property type="term" value="F:transcription cis-regulatory region binding"/>
    <property type="evidence" value="ECO:0007669"/>
    <property type="project" value="TreeGrafter"/>
</dbReference>
<dbReference type="InterPro" id="IPR011006">
    <property type="entry name" value="CheY-like_superfamily"/>
</dbReference>
<dbReference type="PANTHER" id="PTHR48111:SF40">
    <property type="entry name" value="PHOSPHATE REGULON TRANSCRIPTIONAL REGULATORY PROTEIN PHOB"/>
    <property type="match status" value="1"/>
</dbReference>
<dbReference type="InterPro" id="IPR001867">
    <property type="entry name" value="OmpR/PhoB-type_DNA-bd"/>
</dbReference>
<protein>
    <submittedName>
        <fullName evidence="10">DNA-binding response regulator</fullName>
    </submittedName>
</protein>
<organism evidence="10 11">
    <name type="scientific">Emticicia aquatilis</name>
    <dbReference type="NCBI Taxonomy" id="1537369"/>
    <lineage>
        <taxon>Bacteria</taxon>
        <taxon>Pseudomonadati</taxon>
        <taxon>Bacteroidota</taxon>
        <taxon>Cytophagia</taxon>
        <taxon>Cytophagales</taxon>
        <taxon>Leadbetterellaceae</taxon>
        <taxon>Emticicia</taxon>
    </lineage>
</organism>
<evidence type="ECO:0000256" key="5">
    <source>
        <dbReference type="ARBA" id="ARBA00023163"/>
    </source>
</evidence>